<evidence type="ECO:0000313" key="3">
    <source>
        <dbReference type="EMBL" id="MBK1632571.1"/>
    </source>
</evidence>
<feature type="domain" description="AsmA" evidence="2">
    <location>
        <begin position="354"/>
        <end position="544"/>
    </location>
</feature>
<evidence type="ECO:0000256" key="1">
    <source>
        <dbReference type="SAM" id="SignalP"/>
    </source>
</evidence>
<dbReference type="EMBL" id="NRRV01000051">
    <property type="protein sequence ID" value="MBK1632571.1"/>
    <property type="molecule type" value="Genomic_DNA"/>
</dbReference>
<dbReference type="InterPro" id="IPR052894">
    <property type="entry name" value="AsmA-related"/>
</dbReference>
<protein>
    <recommendedName>
        <fullName evidence="2">AsmA domain-containing protein</fullName>
    </recommendedName>
</protein>
<proteinExistence type="predicted"/>
<gene>
    <name evidence="3" type="ORF">CKO31_17845</name>
</gene>
<dbReference type="PANTHER" id="PTHR30441">
    <property type="entry name" value="DUF748 DOMAIN-CONTAINING PROTEIN"/>
    <property type="match status" value="1"/>
</dbReference>
<dbReference type="Pfam" id="PF05170">
    <property type="entry name" value="AsmA"/>
    <property type="match status" value="1"/>
</dbReference>
<feature type="signal peptide" evidence="1">
    <location>
        <begin position="1"/>
        <end position="22"/>
    </location>
</feature>
<evidence type="ECO:0000259" key="2">
    <source>
        <dbReference type="Pfam" id="PF05170"/>
    </source>
</evidence>
<dbReference type="PANTHER" id="PTHR30441:SF4">
    <property type="entry name" value="PROTEIN ASMA"/>
    <property type="match status" value="1"/>
</dbReference>
<keyword evidence="1" id="KW-0732">Signal</keyword>
<evidence type="ECO:0000313" key="4">
    <source>
        <dbReference type="Proteomes" id="UP000748752"/>
    </source>
</evidence>
<comment type="caution">
    <text evidence="3">The sequence shown here is derived from an EMBL/GenBank/DDBJ whole genome shotgun (WGS) entry which is preliminary data.</text>
</comment>
<accession>A0ABS1CKX3</accession>
<dbReference type="Proteomes" id="UP000748752">
    <property type="component" value="Unassembled WGS sequence"/>
</dbReference>
<reference evidence="3 4" key="1">
    <citation type="journal article" date="2020" name="Microorganisms">
        <title>Osmotic Adaptation and Compatible Solute Biosynthesis of Phototrophic Bacteria as Revealed from Genome Analyses.</title>
        <authorList>
            <person name="Imhoff J.F."/>
            <person name="Rahn T."/>
            <person name="Kunzel S."/>
            <person name="Keller A."/>
            <person name="Neulinger S.C."/>
        </authorList>
    </citation>
    <scope>NUCLEOTIDE SEQUENCE [LARGE SCALE GENOMIC DNA]</scope>
    <source>
        <strain evidence="3 4">DSM 6210</strain>
    </source>
</reference>
<name>A0ABS1CKX3_9GAMM</name>
<sequence>MVAAGALALVLAALLAAAPALVDREALRERIQAEASLALGLPVRVGAVADLRLLPRPRIVLGPVRVLAAGSDTAAPLAAAERMRLELALAPLLSGRAEPVLLQADGIALQSMTPTRRRMSPPRMPPSMPHWLAALSLPSAEVRDAELTLRYPAGARRLSWPVFGEPGRPPRSAGTGPITVLALLPLITDDGRLAGTLTFGAQAETDDLPALTLAPLRLAGADLRLGSLLGVTPVLSAERAVRNAPGVWRVSGLALSEGELDLRGELVLEPATGAAPRSAVGAARARFRLAPLDLRRWLARHLDDPIPGAADRLRCVAAAVDVELVAGRLDVAPLALRLDDSQARAAASLRLGQAPRAAAALRLDRLDLDPYLRAPAQSAPDAAASSLAGADCAAIAEAAAPGPAQPDLPALPQGPDAADLVLDLGAESLRAGALAYGDLGVNALQQGRHTVLDIAAGAFYGGTLKARIERMQRPAAPPRQTLRGEATGADLGALLTDLQGEPQMTGTAYLTAELAAAGSDTEALRRDLSGSLRLRVANGRLAALDRAAASFGPLLSTVGIEVTPDTLAISRLGLSADGEDGVFRSQDIDGRVRLFALAGTGALDLPAERVQADVTATLVQPPDGPDLKGLAGIQVPIRITGPVTAPEVDAELGPAVAEAARRAARRHLDGDGNVLEQLEDATGVQGLEEGLRNLFGL</sequence>
<keyword evidence="4" id="KW-1185">Reference proteome</keyword>
<feature type="chain" id="PRO_5045244298" description="AsmA domain-containing protein" evidence="1">
    <location>
        <begin position="23"/>
        <end position="697"/>
    </location>
</feature>
<dbReference type="InterPro" id="IPR007844">
    <property type="entry name" value="AsmA"/>
</dbReference>
<organism evidence="3 4">
    <name type="scientific">Thiohalocapsa halophila</name>
    <dbReference type="NCBI Taxonomy" id="69359"/>
    <lineage>
        <taxon>Bacteria</taxon>
        <taxon>Pseudomonadati</taxon>
        <taxon>Pseudomonadota</taxon>
        <taxon>Gammaproteobacteria</taxon>
        <taxon>Chromatiales</taxon>
        <taxon>Chromatiaceae</taxon>
        <taxon>Thiohalocapsa</taxon>
    </lineage>
</organism>